<dbReference type="RefSeq" id="WP_007333390.1">
    <property type="nucleotide sequence ID" value="NZ_AMCW01000110.1"/>
</dbReference>
<evidence type="ECO:0000256" key="1">
    <source>
        <dbReference type="SAM" id="MobiDB-lite"/>
    </source>
</evidence>
<dbReference type="EMBL" id="AMCW01000110">
    <property type="protein sequence ID" value="EKK00909.1"/>
    <property type="molecule type" value="Genomic_DNA"/>
</dbReference>
<dbReference type="AlphaFoldDB" id="K5DDK2"/>
<dbReference type="InterPro" id="IPR011518">
    <property type="entry name" value="Transposase_36"/>
</dbReference>
<comment type="caution">
    <text evidence="2">The sequence shown here is derived from an EMBL/GenBank/DDBJ whole genome shotgun (WGS) entry which is preliminary data.</text>
</comment>
<organism evidence="2 3">
    <name type="scientific">Rhodopirellula baltica SH28</name>
    <dbReference type="NCBI Taxonomy" id="993517"/>
    <lineage>
        <taxon>Bacteria</taxon>
        <taxon>Pseudomonadati</taxon>
        <taxon>Planctomycetota</taxon>
        <taxon>Planctomycetia</taxon>
        <taxon>Pirellulales</taxon>
        <taxon>Pirellulaceae</taxon>
        <taxon>Rhodopirellula</taxon>
    </lineage>
</organism>
<feature type="region of interest" description="Disordered" evidence="1">
    <location>
        <begin position="278"/>
        <end position="309"/>
    </location>
</feature>
<accession>K5DDK2</accession>
<evidence type="ECO:0000313" key="2">
    <source>
        <dbReference type="EMBL" id="EKK00909.1"/>
    </source>
</evidence>
<dbReference type="NCBIfam" id="NF033519">
    <property type="entry name" value="transpos_ISAzo13"/>
    <property type="match status" value="1"/>
</dbReference>
<protein>
    <submittedName>
        <fullName evidence="2">Transposase, Rhodopirellula-type</fullName>
    </submittedName>
</protein>
<proteinExistence type="predicted"/>
<evidence type="ECO:0000313" key="3">
    <source>
        <dbReference type="Proteomes" id="UP000007993"/>
    </source>
</evidence>
<dbReference type="Proteomes" id="UP000007993">
    <property type="component" value="Unassembled WGS sequence"/>
</dbReference>
<sequence>MNELRAVIQDNTAGSPTVSGLKWTHLSVAEIVRELFQRGIKVANEVVSRLLGEMGFKTRQQVKSKTKVPSRDRDEQFEKIEKSIEDYKNTGDPVFSIDSKRKESLGEVHRSGDVIANQAAEVLDHDLPAYSDGEVTPHGIYDVQENTGHVTVTTGSDTGEFAVASFQRYWEEVGSVQHASAKRILLLCDCGGSNSYRSNTLKYHLQELSNELGLPIQVAHYPVHCSKYNPIERREFSHVERAFSGRIFSTASDVAEAAESTSTQTGLNITTAELPEFQPVRKSGKRVPKPPNVEYDKDLPDYNYTFNPQ</sequence>
<gene>
    <name evidence="2" type="ORF">RBSH_03785</name>
</gene>
<dbReference type="PATRIC" id="fig|993517.3.peg.4113"/>
<dbReference type="Pfam" id="PF07592">
    <property type="entry name" value="DDE_Tnp_ISAZ013"/>
    <property type="match status" value="1"/>
</dbReference>
<reference evidence="2 3" key="1">
    <citation type="journal article" date="2013" name="Mar. Genomics">
        <title>Expression of sulfatases in Rhodopirellula baltica and the diversity of sulfatases in the genus Rhodopirellula.</title>
        <authorList>
            <person name="Wegner C.E."/>
            <person name="Richter-Heitmann T."/>
            <person name="Klindworth A."/>
            <person name="Klockow C."/>
            <person name="Richter M."/>
            <person name="Achstetter T."/>
            <person name="Glockner F.O."/>
            <person name="Harder J."/>
        </authorList>
    </citation>
    <scope>NUCLEOTIDE SEQUENCE [LARGE SCALE GENOMIC DNA]</scope>
    <source>
        <strain evidence="2 3">SH28</strain>
    </source>
</reference>
<name>K5DDK2_RHOBT</name>